<evidence type="ECO:0000313" key="3">
    <source>
        <dbReference type="Proteomes" id="UP000820669"/>
    </source>
</evidence>
<reference evidence="2 3" key="1">
    <citation type="submission" date="2020-04" db="EMBL/GenBank/DDBJ databases">
        <authorList>
            <person name="Klaysubun C."/>
            <person name="Duangmal K."/>
            <person name="Lipun K."/>
        </authorList>
    </citation>
    <scope>NUCLEOTIDE SEQUENCE [LARGE SCALE GENOMIC DNA]</scope>
    <source>
        <strain evidence="2 3">K10HN5</strain>
    </source>
</reference>
<keyword evidence="1" id="KW-0812">Transmembrane</keyword>
<keyword evidence="3" id="KW-1185">Reference proteome</keyword>
<dbReference type="RefSeq" id="WP_169381837.1">
    <property type="nucleotide sequence ID" value="NZ_JAAXLA010000022.1"/>
</dbReference>
<evidence type="ECO:0000256" key="1">
    <source>
        <dbReference type="SAM" id="Phobius"/>
    </source>
</evidence>
<dbReference type="PROSITE" id="PS51257">
    <property type="entry name" value="PROKAR_LIPOPROTEIN"/>
    <property type="match status" value="1"/>
</dbReference>
<gene>
    <name evidence="2" type="ORF">HF526_13870</name>
</gene>
<accession>A0ABX1SBZ6</accession>
<keyword evidence="1" id="KW-0472">Membrane</keyword>
<protein>
    <recommendedName>
        <fullName evidence="4">HNH endonuclease</fullName>
    </recommendedName>
</protein>
<evidence type="ECO:0000313" key="2">
    <source>
        <dbReference type="EMBL" id="NMH98387.1"/>
    </source>
</evidence>
<dbReference type="Proteomes" id="UP000820669">
    <property type="component" value="Unassembled WGS sequence"/>
</dbReference>
<keyword evidence="1" id="KW-1133">Transmembrane helix</keyword>
<organism evidence="2 3">
    <name type="scientific">Pseudonocardia acidicola</name>
    <dbReference type="NCBI Taxonomy" id="2724939"/>
    <lineage>
        <taxon>Bacteria</taxon>
        <taxon>Bacillati</taxon>
        <taxon>Actinomycetota</taxon>
        <taxon>Actinomycetes</taxon>
        <taxon>Pseudonocardiales</taxon>
        <taxon>Pseudonocardiaceae</taxon>
        <taxon>Pseudonocardia</taxon>
    </lineage>
</organism>
<feature type="transmembrane region" description="Helical" evidence="1">
    <location>
        <begin position="7"/>
        <end position="28"/>
    </location>
</feature>
<name>A0ABX1SBZ6_9PSEU</name>
<sequence>MRTADRGVPAVVVACWPVVVAVLVAVAGCSSPGGPAGPSAAVPRSETTAAPLPGGCVIARGRADKRCTPGAVNPAVTRATIRSTICRAGWTKTVRPPPSYTDGLKDRQKPEYGEADVPDAQLEEDHLVPLELGGAPRDPANLWPEPRTGTNAAAVKDMEETRLNGEVCSGALSLDAARQQIVADWTH</sequence>
<proteinExistence type="predicted"/>
<evidence type="ECO:0008006" key="4">
    <source>
        <dbReference type="Google" id="ProtNLM"/>
    </source>
</evidence>
<comment type="caution">
    <text evidence="2">The sequence shown here is derived from an EMBL/GenBank/DDBJ whole genome shotgun (WGS) entry which is preliminary data.</text>
</comment>
<dbReference type="EMBL" id="JAAXLA010000022">
    <property type="protein sequence ID" value="NMH98387.1"/>
    <property type="molecule type" value="Genomic_DNA"/>
</dbReference>